<feature type="domain" description="Aminotransferase-like plant mobile" evidence="2">
    <location>
        <begin position="265"/>
        <end position="423"/>
    </location>
</feature>
<feature type="region of interest" description="Disordered" evidence="1">
    <location>
        <begin position="569"/>
        <end position="591"/>
    </location>
</feature>
<accession>A0A2N9FP35</accession>
<feature type="compositionally biased region" description="Polar residues" evidence="1">
    <location>
        <begin position="490"/>
        <end position="500"/>
    </location>
</feature>
<dbReference type="AlphaFoldDB" id="A0A2N9FP35"/>
<dbReference type="InterPro" id="IPR044824">
    <property type="entry name" value="MAIN-like"/>
</dbReference>
<feature type="region of interest" description="Disordered" evidence="1">
    <location>
        <begin position="701"/>
        <end position="747"/>
    </location>
</feature>
<dbReference type="Pfam" id="PF10536">
    <property type="entry name" value="PMD"/>
    <property type="match status" value="2"/>
</dbReference>
<dbReference type="PANTHER" id="PTHR46033">
    <property type="entry name" value="PROTEIN MAIN-LIKE 2"/>
    <property type="match status" value="1"/>
</dbReference>
<reference evidence="3" key="1">
    <citation type="submission" date="2018-02" db="EMBL/GenBank/DDBJ databases">
        <authorList>
            <person name="Cohen D.B."/>
            <person name="Kent A.D."/>
        </authorList>
    </citation>
    <scope>NUCLEOTIDE SEQUENCE</scope>
</reference>
<organism evidence="3">
    <name type="scientific">Fagus sylvatica</name>
    <name type="common">Beechnut</name>
    <dbReference type="NCBI Taxonomy" id="28930"/>
    <lineage>
        <taxon>Eukaryota</taxon>
        <taxon>Viridiplantae</taxon>
        <taxon>Streptophyta</taxon>
        <taxon>Embryophyta</taxon>
        <taxon>Tracheophyta</taxon>
        <taxon>Spermatophyta</taxon>
        <taxon>Magnoliopsida</taxon>
        <taxon>eudicotyledons</taxon>
        <taxon>Gunneridae</taxon>
        <taxon>Pentapetalae</taxon>
        <taxon>rosids</taxon>
        <taxon>fabids</taxon>
        <taxon>Fagales</taxon>
        <taxon>Fagaceae</taxon>
        <taxon>Fagus</taxon>
    </lineage>
</organism>
<feature type="region of interest" description="Disordered" evidence="1">
    <location>
        <begin position="659"/>
        <end position="686"/>
    </location>
</feature>
<name>A0A2N9FP35_FAGSY</name>
<dbReference type="PANTHER" id="PTHR46033:SF8">
    <property type="entry name" value="PROTEIN MAINTENANCE OF MERISTEMS-LIKE"/>
    <property type="match status" value="1"/>
</dbReference>
<sequence length="747" mass="83705">MEPRRFVMDPGPSDPSVLTRQDKHISNKIWEEGLYTLLHCRRREAVRERSGRLHARFIPYLQRAGFYGIAKLGFIKMDWALITALVERWRQETHTFHLPHGEMTITLQDVEVMLGLPVDGEVLVGSTELNWSGLCLQLLGVSPPPNKLDGSRLNMKWLQDTFAVLPDDANEVTVQQYTRAYILELLGGSYFADKSGEKVHLMFLPMLEDFDAAGRFPHISPAIKSIQPIVNAVDDANANANVDADADVEVPADDADADVEVPADAAQPLPGGPYGTRWRNAKDIKDVSTHVLEQYRSDFSRQRPDQVIWEPYTDDVLSSLPEYCRIGQEVWRSVTPLICFQIVEWHLPNRALRQFGMQQDIPQPANTDVKLHDCDLRGKVHENWRHRWRHYISIWDHRREHVVTRDKMVGLMSYHDPYMDWYRRITRRFISRRSGCYEMMTLCNMRICEMFHPEQELDPAKFMELAAEAYQLAFNALEASNELHRLDSVQRVNTDSDTNSQTTVPPTATRRRRPRAQRPPHPRAQCPSRPSDPSSSMSVPPIQLRDATTVTETTPISVAQTTTPISVAQTTTPISAAQTTTPPSTNTTTPISVAQTTTPISAAQTTTPISSTNTTTPISVAQTTTPIAVAHSTTPISAAHHEHTISFLAQTFSPLASFSDVTPSSPTQPVGPFSPTQSVGPSSVPQSVVPTLVTQSEDLVQDIEVGDHGRGRGRGRGRGTKRLEPDMPVVLKRNPPRNKRKPCCGTE</sequence>
<evidence type="ECO:0000259" key="2">
    <source>
        <dbReference type="Pfam" id="PF10536"/>
    </source>
</evidence>
<protein>
    <recommendedName>
        <fullName evidence="2">Aminotransferase-like plant mobile domain-containing protein</fullName>
    </recommendedName>
</protein>
<evidence type="ECO:0000256" key="1">
    <source>
        <dbReference type="SAM" id="MobiDB-lite"/>
    </source>
</evidence>
<feature type="region of interest" description="Disordered" evidence="1">
    <location>
        <begin position="489"/>
        <end position="540"/>
    </location>
</feature>
<feature type="region of interest" description="Disordered" evidence="1">
    <location>
        <begin position="597"/>
        <end position="616"/>
    </location>
</feature>
<feature type="compositionally biased region" description="Low complexity" evidence="1">
    <location>
        <begin position="523"/>
        <end position="540"/>
    </location>
</feature>
<proteinExistence type="predicted"/>
<feature type="compositionally biased region" description="Basic residues" evidence="1">
    <location>
        <begin position="711"/>
        <end position="720"/>
    </location>
</feature>
<feature type="compositionally biased region" description="Low complexity" evidence="1">
    <location>
        <begin position="674"/>
        <end position="686"/>
    </location>
</feature>
<evidence type="ECO:0000313" key="3">
    <source>
        <dbReference type="EMBL" id="SPC88978.1"/>
    </source>
</evidence>
<feature type="compositionally biased region" description="Polar residues" evidence="1">
    <location>
        <begin position="659"/>
        <end position="668"/>
    </location>
</feature>
<feature type="compositionally biased region" description="Basic residues" evidence="1">
    <location>
        <begin position="509"/>
        <end position="521"/>
    </location>
</feature>
<gene>
    <name evidence="3" type="ORF">FSB_LOCUS16860</name>
</gene>
<dbReference type="InterPro" id="IPR019557">
    <property type="entry name" value="AminoTfrase-like_pln_mobile"/>
</dbReference>
<dbReference type="EMBL" id="OIVN01001035">
    <property type="protein sequence ID" value="SPC88978.1"/>
    <property type="molecule type" value="Genomic_DNA"/>
</dbReference>
<feature type="domain" description="Aminotransferase-like plant mobile" evidence="2">
    <location>
        <begin position="65"/>
        <end position="216"/>
    </location>
</feature>
<feature type="compositionally biased region" description="Basic residues" evidence="1">
    <location>
        <begin position="734"/>
        <end position="747"/>
    </location>
</feature>
<dbReference type="GO" id="GO:0010073">
    <property type="term" value="P:meristem maintenance"/>
    <property type="evidence" value="ECO:0007669"/>
    <property type="project" value="InterPro"/>
</dbReference>